<evidence type="ECO:0000313" key="4">
    <source>
        <dbReference type="Proteomes" id="UP000664658"/>
    </source>
</evidence>
<comment type="similarity">
    <text evidence="1">Belongs to the UPF0162 family.</text>
</comment>
<dbReference type="EMBL" id="JAFNAA010000001">
    <property type="protein sequence ID" value="MBO1106897.1"/>
    <property type="molecule type" value="Genomic_DNA"/>
</dbReference>
<accession>A0A8I1W5R4</accession>
<comment type="caution">
    <text evidence="3">The sequence shown here is derived from an EMBL/GenBank/DDBJ whole genome shotgun (WGS) entry which is preliminary data.</text>
</comment>
<organism evidence="3 4">
    <name type="scientific">Plesiomonas shigelloides</name>
    <name type="common">Aeromonas shigelloides</name>
    <dbReference type="NCBI Taxonomy" id="703"/>
    <lineage>
        <taxon>Bacteria</taxon>
        <taxon>Pseudomonadati</taxon>
        <taxon>Pseudomonadota</taxon>
        <taxon>Gammaproteobacteria</taxon>
        <taxon>Enterobacterales</taxon>
        <taxon>Enterobacteriaceae</taxon>
        <taxon>Plesiomonas</taxon>
    </lineage>
</organism>
<feature type="domain" description="Protein SirB1 N-terminal" evidence="2">
    <location>
        <begin position="44"/>
        <end position="193"/>
    </location>
</feature>
<reference evidence="3" key="1">
    <citation type="submission" date="2021-03" db="EMBL/GenBank/DDBJ databases">
        <title>Plesiomonas shigelloides zfcc0051, isolated from zebrafish feces.</title>
        <authorList>
            <person name="Vanderhoek Z."/>
            <person name="Gaulke C."/>
        </authorList>
    </citation>
    <scope>NUCLEOTIDE SEQUENCE</scope>
    <source>
        <strain evidence="3">Zfcc0051</strain>
    </source>
</reference>
<dbReference type="Pfam" id="PF13369">
    <property type="entry name" value="Transglut_core2"/>
    <property type="match status" value="1"/>
</dbReference>
<dbReference type="RefSeq" id="WP_165807561.1">
    <property type="nucleotide sequence ID" value="NZ_CP101030.1"/>
</dbReference>
<dbReference type="Proteomes" id="UP000664658">
    <property type="component" value="Unassembled WGS sequence"/>
</dbReference>
<gene>
    <name evidence="3" type="ORF">J2R62_01450</name>
</gene>
<dbReference type="PANTHER" id="PTHR31350">
    <property type="entry name" value="SI:DKEY-261L7.2"/>
    <property type="match status" value="1"/>
</dbReference>
<name>A0A8I1W5R4_PLESH</name>
<dbReference type="AlphaFoldDB" id="A0A8I1W5R4"/>
<dbReference type="InterPro" id="IPR032698">
    <property type="entry name" value="SirB1_N"/>
</dbReference>
<evidence type="ECO:0000259" key="2">
    <source>
        <dbReference type="Pfam" id="PF13369"/>
    </source>
</evidence>
<dbReference type="Pfam" id="PF13371">
    <property type="entry name" value="TPR_9"/>
    <property type="match status" value="1"/>
</dbReference>
<dbReference type="PANTHER" id="PTHR31350:SF21">
    <property type="entry name" value="F-BOX ONLY PROTEIN 21"/>
    <property type="match status" value="1"/>
</dbReference>
<protein>
    <submittedName>
        <fullName evidence="3">Tetratricopeptide repeat protein</fullName>
    </submittedName>
</protein>
<evidence type="ECO:0000313" key="3">
    <source>
        <dbReference type="EMBL" id="MBO1106897.1"/>
    </source>
</evidence>
<sequence>MTEIVTEIVAKAKSKILFDFEEHTLAQGLSWLAGRVFPDFDADEVERTLAQLCDDVRELHVVGPELARTLALLEMVYQDWGFHGDYQTFYRSDNLRLDKALSTRQGGPVVLGILLLTLASELDLPLYPVVFPTQFLVRAEFDDTTLFINPFNGEIVDEHILTAWLKGQEGMLAELRDEDVDISCHSQVMMRVMDAMKAALMHEKSGELALQVSALLLERSPGDPYEIRDRGLIYATLDCTQAAKDDLTYFIKQCPKDPVIALVREQVRALSIPEVVLH</sequence>
<proteinExistence type="inferred from homology"/>
<evidence type="ECO:0000256" key="1">
    <source>
        <dbReference type="ARBA" id="ARBA00007100"/>
    </source>
</evidence>